<dbReference type="GO" id="GO:0016301">
    <property type="term" value="F:kinase activity"/>
    <property type="evidence" value="ECO:0007669"/>
    <property type="project" value="UniProtKB-KW"/>
</dbReference>
<evidence type="ECO:0000313" key="16">
    <source>
        <dbReference type="Proteomes" id="UP000244925"/>
    </source>
</evidence>
<keyword evidence="8" id="KW-0067">ATP-binding</keyword>
<evidence type="ECO:0000256" key="3">
    <source>
        <dbReference type="ARBA" id="ARBA00013253"/>
    </source>
</evidence>
<dbReference type="UniPathway" id="UPA00077">
    <property type="reaction ID" value="UER00155"/>
</dbReference>
<name>A0A2V1IW98_9BACT</name>
<evidence type="ECO:0000313" key="15">
    <source>
        <dbReference type="EMBL" id="PWB07645.1"/>
    </source>
</evidence>
<dbReference type="CDD" id="cd00483">
    <property type="entry name" value="HPPK"/>
    <property type="match status" value="1"/>
</dbReference>
<comment type="function">
    <text evidence="10">Catalyzes the transfer of pyrophosphate from adenosine triphosphate (ATP) to 6-hydroxymethyl-7,8-dihydropterin, an enzymatic step in folate biosynthesis pathway.</text>
</comment>
<dbReference type="SUPFAM" id="SSF55083">
    <property type="entry name" value="6-hydroxymethyl-7,8-dihydropterin pyrophosphokinase, HPPK"/>
    <property type="match status" value="1"/>
</dbReference>
<dbReference type="GO" id="GO:0046656">
    <property type="term" value="P:folic acid biosynthetic process"/>
    <property type="evidence" value="ECO:0007669"/>
    <property type="project" value="UniProtKB-KW"/>
</dbReference>
<evidence type="ECO:0000256" key="9">
    <source>
        <dbReference type="ARBA" id="ARBA00022909"/>
    </source>
</evidence>
<evidence type="ECO:0000256" key="7">
    <source>
        <dbReference type="ARBA" id="ARBA00022777"/>
    </source>
</evidence>
<keyword evidence="16" id="KW-1185">Reference proteome</keyword>
<comment type="caution">
    <text evidence="15">The sequence shown here is derived from an EMBL/GenBank/DDBJ whole genome shotgun (WGS) entry which is preliminary data.</text>
</comment>
<evidence type="ECO:0000256" key="6">
    <source>
        <dbReference type="ARBA" id="ARBA00022741"/>
    </source>
</evidence>
<reference evidence="16" key="1">
    <citation type="submission" date="2018-02" db="EMBL/GenBank/DDBJ databases">
        <authorList>
            <person name="Clavel T."/>
            <person name="Strowig T."/>
        </authorList>
    </citation>
    <scope>NUCLEOTIDE SEQUENCE [LARGE SCALE GENOMIC DNA]</scope>
    <source>
        <strain evidence="16">DSM 100764</strain>
    </source>
</reference>
<dbReference type="InterPro" id="IPR035907">
    <property type="entry name" value="Hppk_sf"/>
</dbReference>
<keyword evidence="5" id="KW-0808">Transferase</keyword>
<comment type="similarity">
    <text evidence="2">Belongs to the HPPK family.</text>
</comment>
<dbReference type="InterPro" id="IPR000550">
    <property type="entry name" value="Hppk"/>
</dbReference>
<evidence type="ECO:0000256" key="8">
    <source>
        <dbReference type="ARBA" id="ARBA00022840"/>
    </source>
</evidence>
<comment type="pathway">
    <text evidence="1">Cofactor biosynthesis; tetrahydrofolate biosynthesis; 2-amino-4-hydroxy-6-hydroxymethyl-7,8-dihydropteridine diphosphate from 7,8-dihydroneopterin triphosphate: step 4/4.</text>
</comment>
<evidence type="ECO:0000256" key="1">
    <source>
        <dbReference type="ARBA" id="ARBA00005051"/>
    </source>
</evidence>
<dbReference type="Gene3D" id="3.30.70.560">
    <property type="entry name" value="7,8-Dihydro-6-hydroxymethylpterin-pyrophosphokinase HPPK"/>
    <property type="match status" value="1"/>
</dbReference>
<protein>
    <recommendedName>
        <fullName evidence="4">2-amino-4-hydroxy-6-hydroxymethyldihydropteridine pyrophosphokinase</fullName>
        <ecNumber evidence="3">2.7.6.3</ecNumber>
    </recommendedName>
    <alternativeName>
        <fullName evidence="11">6-hydroxymethyl-7,8-dihydropterin pyrophosphokinase</fullName>
    </alternativeName>
    <alternativeName>
        <fullName evidence="12">7,8-dihydro-6-hydroxymethylpterin-pyrophosphokinase</fullName>
    </alternativeName>
</protein>
<organism evidence="15 16">
    <name type="scientific">Paramuribaculum intestinale</name>
    <dbReference type="NCBI Taxonomy" id="2094151"/>
    <lineage>
        <taxon>Bacteria</taxon>
        <taxon>Pseudomonadati</taxon>
        <taxon>Bacteroidota</taxon>
        <taxon>Bacteroidia</taxon>
        <taxon>Bacteroidales</taxon>
        <taxon>Muribaculaceae</taxon>
        <taxon>Paramuribaculum</taxon>
    </lineage>
</organism>
<dbReference type="PANTHER" id="PTHR43071">
    <property type="entry name" value="2-AMINO-4-HYDROXY-6-HYDROXYMETHYLDIHYDROPTERIDINE PYROPHOSPHOKINASE"/>
    <property type="match status" value="1"/>
</dbReference>
<keyword evidence="6" id="KW-0547">Nucleotide-binding</keyword>
<dbReference type="EMBL" id="PUBV01000011">
    <property type="protein sequence ID" value="PWB07645.1"/>
    <property type="molecule type" value="Genomic_DNA"/>
</dbReference>
<feature type="domain" description="7,8-dihydro-6-hydroxymethylpterin-pyrophosphokinase" evidence="14">
    <location>
        <begin position="34"/>
        <end position="164"/>
    </location>
</feature>
<proteinExistence type="inferred from homology"/>
<evidence type="ECO:0000256" key="10">
    <source>
        <dbReference type="ARBA" id="ARBA00029409"/>
    </source>
</evidence>
<gene>
    <name evidence="15" type="primary">folK</name>
    <name evidence="15" type="ORF">C5O25_06970</name>
</gene>
<accession>A0A2V1IW98</accession>
<dbReference type="GO" id="GO:0003848">
    <property type="term" value="F:2-amino-4-hydroxy-6-hydroxymethyldihydropteridine diphosphokinase activity"/>
    <property type="evidence" value="ECO:0007669"/>
    <property type="project" value="UniProtKB-EC"/>
</dbReference>
<dbReference type="GO" id="GO:0005524">
    <property type="term" value="F:ATP binding"/>
    <property type="evidence" value="ECO:0007669"/>
    <property type="project" value="UniProtKB-KW"/>
</dbReference>
<evidence type="ECO:0000256" key="11">
    <source>
        <dbReference type="ARBA" id="ARBA00029766"/>
    </source>
</evidence>
<dbReference type="EC" id="2.7.6.3" evidence="3"/>
<sequence>MRSESPQLQRPSGGRHDRGLRGGGSEEDALIAHINIGSNIGDRHALIGRAVAAVCSRFPGARVSRAVESEPWGFESDNAFVNVGMMIDCDLHPESLLSVLLEIERGVGGGASHRDASGGYADRLLDIDLIDYGRMVYVSRRLTLPHPHAAGRRFVMEPLLELEPDYRSPLG</sequence>
<dbReference type="NCBIfam" id="TIGR01498">
    <property type="entry name" value="folK"/>
    <property type="match status" value="1"/>
</dbReference>
<evidence type="ECO:0000256" key="4">
    <source>
        <dbReference type="ARBA" id="ARBA00016218"/>
    </source>
</evidence>
<dbReference type="Pfam" id="PF01288">
    <property type="entry name" value="HPPK"/>
    <property type="match status" value="1"/>
</dbReference>
<evidence type="ECO:0000259" key="14">
    <source>
        <dbReference type="Pfam" id="PF01288"/>
    </source>
</evidence>
<dbReference type="PANTHER" id="PTHR43071:SF1">
    <property type="entry name" value="2-AMINO-4-HYDROXY-6-HYDROXYMETHYLDIHYDROPTERIDINE PYROPHOSPHOKINASE"/>
    <property type="match status" value="1"/>
</dbReference>
<dbReference type="AlphaFoldDB" id="A0A2V1IW98"/>
<keyword evidence="9" id="KW-0289">Folate biosynthesis</keyword>
<evidence type="ECO:0000256" key="2">
    <source>
        <dbReference type="ARBA" id="ARBA00005810"/>
    </source>
</evidence>
<evidence type="ECO:0000256" key="13">
    <source>
        <dbReference type="SAM" id="MobiDB-lite"/>
    </source>
</evidence>
<evidence type="ECO:0000256" key="12">
    <source>
        <dbReference type="ARBA" id="ARBA00033413"/>
    </source>
</evidence>
<feature type="region of interest" description="Disordered" evidence="13">
    <location>
        <begin position="1"/>
        <end position="24"/>
    </location>
</feature>
<dbReference type="Proteomes" id="UP000244925">
    <property type="component" value="Unassembled WGS sequence"/>
</dbReference>
<keyword evidence="7 15" id="KW-0418">Kinase</keyword>
<feature type="compositionally biased region" description="Polar residues" evidence="13">
    <location>
        <begin position="1"/>
        <end position="10"/>
    </location>
</feature>
<evidence type="ECO:0000256" key="5">
    <source>
        <dbReference type="ARBA" id="ARBA00022679"/>
    </source>
</evidence>
<dbReference type="GO" id="GO:0046654">
    <property type="term" value="P:tetrahydrofolate biosynthetic process"/>
    <property type="evidence" value="ECO:0007669"/>
    <property type="project" value="UniProtKB-UniPathway"/>
</dbReference>